<dbReference type="AlphaFoldDB" id="A0A8J2JDV7"/>
<accession>A0A8J2JDV7</accession>
<feature type="domain" description="Peptidase M13 N-terminal" evidence="3">
    <location>
        <begin position="46"/>
        <end position="456"/>
    </location>
</feature>
<dbReference type="Proteomes" id="UP000708208">
    <property type="component" value="Unassembled WGS sequence"/>
</dbReference>
<dbReference type="OrthoDB" id="6475849at2759"/>
<dbReference type="GO" id="GO:0004222">
    <property type="term" value="F:metalloendopeptidase activity"/>
    <property type="evidence" value="ECO:0007669"/>
    <property type="project" value="InterPro"/>
</dbReference>
<evidence type="ECO:0000256" key="2">
    <source>
        <dbReference type="ARBA" id="ARBA00007357"/>
    </source>
</evidence>
<proteinExistence type="inferred from homology"/>
<evidence type="ECO:0000313" key="5">
    <source>
        <dbReference type="Proteomes" id="UP000708208"/>
    </source>
</evidence>
<evidence type="ECO:0000313" key="4">
    <source>
        <dbReference type="EMBL" id="CAG7718671.1"/>
    </source>
</evidence>
<comment type="subcellular location">
    <subcellularLocation>
        <location evidence="1">Cell membrane</location>
        <topology evidence="1">Single-pass type II membrane protein</topology>
    </subcellularLocation>
</comment>
<dbReference type="InterPro" id="IPR008753">
    <property type="entry name" value="Peptidase_M13_N"/>
</dbReference>
<dbReference type="InterPro" id="IPR000718">
    <property type="entry name" value="Peptidase_M13"/>
</dbReference>
<dbReference type="PANTHER" id="PTHR11733:SF237">
    <property type="entry name" value="NEPRILYSIN-LIKE 4"/>
    <property type="match status" value="1"/>
</dbReference>
<comment type="caution">
    <text evidence="4">The sequence shown here is derived from an EMBL/GenBank/DDBJ whole genome shotgun (WGS) entry which is preliminary data.</text>
</comment>
<reference evidence="4" key="1">
    <citation type="submission" date="2021-06" db="EMBL/GenBank/DDBJ databases">
        <authorList>
            <person name="Hodson N. C."/>
            <person name="Mongue J. A."/>
            <person name="Jaron S. K."/>
        </authorList>
    </citation>
    <scope>NUCLEOTIDE SEQUENCE</scope>
</reference>
<gene>
    <name evidence="4" type="ORF">AFUS01_LOCUS8045</name>
</gene>
<dbReference type="GO" id="GO:0005886">
    <property type="term" value="C:plasma membrane"/>
    <property type="evidence" value="ECO:0007669"/>
    <property type="project" value="UniProtKB-SubCell"/>
</dbReference>
<dbReference type="PANTHER" id="PTHR11733">
    <property type="entry name" value="ZINC METALLOPROTEASE FAMILY M13 NEPRILYSIN-RELATED"/>
    <property type="match status" value="1"/>
</dbReference>
<dbReference type="Pfam" id="PF05649">
    <property type="entry name" value="Peptidase_M13_N"/>
    <property type="match status" value="1"/>
</dbReference>
<organism evidence="4 5">
    <name type="scientific">Allacma fusca</name>
    <dbReference type="NCBI Taxonomy" id="39272"/>
    <lineage>
        <taxon>Eukaryota</taxon>
        <taxon>Metazoa</taxon>
        <taxon>Ecdysozoa</taxon>
        <taxon>Arthropoda</taxon>
        <taxon>Hexapoda</taxon>
        <taxon>Collembola</taxon>
        <taxon>Symphypleona</taxon>
        <taxon>Sminthuridae</taxon>
        <taxon>Allacma</taxon>
    </lineage>
</organism>
<dbReference type="EMBL" id="CAJVCH010055080">
    <property type="protein sequence ID" value="CAG7718671.1"/>
    <property type="molecule type" value="Genomic_DNA"/>
</dbReference>
<dbReference type="CDD" id="cd08662">
    <property type="entry name" value="M13"/>
    <property type="match status" value="1"/>
</dbReference>
<sequence>WSVLLIALTTSDAKPLDHVRQEVCNTEECKDAAKILISSMNTSVDPCENFYDFACGSWIQNHPLPSNSTRWGQINVVKERVVTAVQDILSSGPDEDDHESLVMSKVFYKSCIDSDTMNNRGLKPLVKLLQKYGGWPLIERKTWNPSNFNLPNVMSDIKQNLAMGVLLELAIEPDLKDAEKNVISIDQPTFFVTRAILLNPKMYKKQMNAYRALLWDVASATNKILHPQKKLAPSYLAHKIEEIIGFETKLANISAKEEDRSAVEVIYNPLTIDELQSQSDLVNVTSDHARMNWLKFLQRFTKPMGGVGSSEVIIVKQPKYLQKLLTLLDETPVETVANYVNWIVASALIPETTDTMREAQFRFDRINQGLKKRTNLVKKCSDFGLLSSYFPLGYAVGTKYIKTKFTPQSKHDVTEMVRHLKIAFKEMLETADWLDEFTKSKALEKITAMKEFIGYPDWLTNDTAVNDYFHGLDIQHGKHFENQIAILSWWTKKTIKQLRKPVDKNE</sequence>
<evidence type="ECO:0000256" key="1">
    <source>
        <dbReference type="ARBA" id="ARBA00004401"/>
    </source>
</evidence>
<feature type="non-terminal residue" evidence="4">
    <location>
        <position position="1"/>
    </location>
</feature>
<name>A0A8J2JDV7_9HEXA</name>
<protein>
    <recommendedName>
        <fullName evidence="3">Peptidase M13 N-terminal domain-containing protein</fullName>
    </recommendedName>
</protein>
<comment type="similarity">
    <text evidence="2">Belongs to the peptidase M13 family.</text>
</comment>
<evidence type="ECO:0000259" key="3">
    <source>
        <dbReference type="Pfam" id="PF05649"/>
    </source>
</evidence>
<keyword evidence="5" id="KW-1185">Reference proteome</keyword>
<dbReference type="GO" id="GO:0016485">
    <property type="term" value="P:protein processing"/>
    <property type="evidence" value="ECO:0007669"/>
    <property type="project" value="TreeGrafter"/>
</dbReference>
<dbReference type="PROSITE" id="PS51885">
    <property type="entry name" value="NEPRILYSIN"/>
    <property type="match status" value="1"/>
</dbReference>